<dbReference type="PROSITE" id="PS50885">
    <property type="entry name" value="HAMP"/>
    <property type="match status" value="1"/>
</dbReference>
<feature type="transmembrane region" description="Helical" evidence="5">
    <location>
        <begin position="191"/>
        <end position="211"/>
    </location>
</feature>
<protein>
    <submittedName>
        <fullName evidence="8">Methyl-accepting chemotaxis protein</fullName>
    </submittedName>
</protein>
<evidence type="ECO:0000313" key="8">
    <source>
        <dbReference type="EMBL" id="QJQ01892.1"/>
    </source>
</evidence>
<dbReference type="InterPro" id="IPR051310">
    <property type="entry name" value="MCP_chemotaxis"/>
</dbReference>
<reference evidence="8 9" key="1">
    <citation type="journal article" date="2012" name="J. Bacteriol.">
        <title>Genome sequence of the pathogenic Herbaspirillum seropedicae strain Os34, isolated from rice roots.</title>
        <authorList>
            <person name="Ye W."/>
            <person name="Ye S."/>
            <person name="Liu J."/>
            <person name="Chang S."/>
            <person name="Chen M."/>
            <person name="Zhu B."/>
            <person name="Guo L."/>
            <person name="An Q."/>
        </authorList>
    </citation>
    <scope>NUCLEOTIDE SEQUENCE [LARGE SCALE GENOMIC DNA]</scope>
    <source>
        <strain evidence="8 9">Os34</strain>
    </source>
</reference>
<keyword evidence="2" id="KW-0488">Methylation</keyword>
<evidence type="ECO:0000259" key="7">
    <source>
        <dbReference type="PROSITE" id="PS50885"/>
    </source>
</evidence>
<dbReference type="SMART" id="SM00283">
    <property type="entry name" value="MA"/>
    <property type="match status" value="1"/>
</dbReference>
<dbReference type="GO" id="GO:0007165">
    <property type="term" value="P:signal transduction"/>
    <property type="evidence" value="ECO:0007669"/>
    <property type="project" value="UniProtKB-KW"/>
</dbReference>
<sequence>MNILGNLNIGKRLTLGFAVILAFSAVVAAISLWRLEQVSVATREMMNDPLKTERLVGDWYTNITAGIRRTLAIAKSSDTSLSTFFAEDTAASTKSSSQYQKQVEALMVTPEEKALFQKIGEQRKTYLSSRDEIIKLKAAGNTDEAMRILDKVFIPTAATYQQLMRQLVEVQRKDIDDTTKEIDEIAAQSRMLILVLEGLILLLGIVLARALTLGITKPLQNAVVVSRKVAAGDLSVSVQVHSQDETGQLLQSLKDMNDSLRGIVSNVRSGTDTISTASSEIAAGNLDLSSRTEEQAGSLAETASAMEQLISTVRQNADNARQASQLAQSASSVAEQGGGVVSRVVDTMGAINASSRKIVDIIGVIDGIAFQTNILALNAAVEAARAGEQGRGFAVVASEVRSLAQRSASAAKEIKELIHDSVAKVGDGSRLVEQAGSTMQEVVSSVRHVTDIVAEISAASAEQTNGIEQINLAITQMDQVTQQNAALVEQAAAAAASMQDQAGRLAQMVSIFRLHEGEALAQREIDVTPVMPGIAH</sequence>
<keyword evidence="4" id="KW-0807">Transducer</keyword>
<dbReference type="FunFam" id="1.10.287.950:FF:000001">
    <property type="entry name" value="Methyl-accepting chemotaxis sensory transducer"/>
    <property type="match status" value="1"/>
</dbReference>
<dbReference type="PANTHER" id="PTHR43531:SF14">
    <property type="entry name" value="METHYL-ACCEPTING CHEMOTAXIS PROTEIN I-RELATED"/>
    <property type="match status" value="1"/>
</dbReference>
<dbReference type="SUPFAM" id="SSF58104">
    <property type="entry name" value="Methyl-accepting chemotaxis protein (MCP) signaling domain"/>
    <property type="match status" value="1"/>
</dbReference>
<dbReference type="InterPro" id="IPR024478">
    <property type="entry name" value="HlyB_4HB_MCP"/>
</dbReference>
<keyword evidence="5" id="KW-0812">Transmembrane</keyword>
<feature type="domain" description="Methyl-accepting transducer" evidence="6">
    <location>
        <begin position="270"/>
        <end position="499"/>
    </location>
</feature>
<comment type="similarity">
    <text evidence="3">Belongs to the methyl-accepting chemotaxis (MCP) protein family.</text>
</comment>
<evidence type="ECO:0000256" key="1">
    <source>
        <dbReference type="ARBA" id="ARBA00004370"/>
    </source>
</evidence>
<dbReference type="PANTHER" id="PTHR43531">
    <property type="entry name" value="PROTEIN ICFG"/>
    <property type="match status" value="1"/>
</dbReference>
<proteinExistence type="inferred from homology"/>
<accession>A0A6M3ZWN0</accession>
<name>A0A6M3ZWN0_9BURK</name>
<dbReference type="CDD" id="cd06225">
    <property type="entry name" value="HAMP"/>
    <property type="match status" value="1"/>
</dbReference>
<feature type="transmembrane region" description="Helical" evidence="5">
    <location>
        <begin position="15"/>
        <end position="35"/>
    </location>
</feature>
<gene>
    <name evidence="8" type="ORF">C798_17105</name>
</gene>
<dbReference type="PRINTS" id="PR00260">
    <property type="entry name" value="CHEMTRNSDUCR"/>
</dbReference>
<evidence type="ECO:0000256" key="4">
    <source>
        <dbReference type="PROSITE-ProRule" id="PRU00284"/>
    </source>
</evidence>
<dbReference type="PROSITE" id="PS50111">
    <property type="entry name" value="CHEMOTAXIS_TRANSDUC_2"/>
    <property type="match status" value="1"/>
</dbReference>
<dbReference type="Pfam" id="PF12729">
    <property type="entry name" value="4HB_MCP_1"/>
    <property type="match status" value="1"/>
</dbReference>
<dbReference type="GO" id="GO:0004888">
    <property type="term" value="F:transmembrane signaling receptor activity"/>
    <property type="evidence" value="ECO:0007669"/>
    <property type="project" value="InterPro"/>
</dbReference>
<keyword evidence="5" id="KW-1133">Transmembrane helix</keyword>
<dbReference type="Gene3D" id="1.10.287.950">
    <property type="entry name" value="Methyl-accepting chemotaxis protein"/>
    <property type="match status" value="1"/>
</dbReference>
<keyword evidence="5" id="KW-0472">Membrane</keyword>
<dbReference type="Pfam" id="PF00672">
    <property type="entry name" value="HAMP"/>
    <property type="match status" value="1"/>
</dbReference>
<dbReference type="Proteomes" id="UP000501648">
    <property type="component" value="Chromosome"/>
</dbReference>
<dbReference type="SMART" id="SM00304">
    <property type="entry name" value="HAMP"/>
    <property type="match status" value="1"/>
</dbReference>
<organism evidence="8 9">
    <name type="scientific">Herbaspirillum rubrisubalbicans Os34</name>
    <dbReference type="NCBI Taxonomy" id="1235827"/>
    <lineage>
        <taxon>Bacteria</taxon>
        <taxon>Pseudomonadati</taxon>
        <taxon>Pseudomonadota</taxon>
        <taxon>Betaproteobacteria</taxon>
        <taxon>Burkholderiales</taxon>
        <taxon>Oxalobacteraceae</taxon>
        <taxon>Herbaspirillum</taxon>
    </lineage>
</organism>
<dbReference type="CDD" id="cd19411">
    <property type="entry name" value="MCP2201-like_sensor"/>
    <property type="match status" value="1"/>
</dbReference>
<evidence type="ECO:0000256" key="5">
    <source>
        <dbReference type="SAM" id="Phobius"/>
    </source>
</evidence>
<evidence type="ECO:0000313" key="9">
    <source>
        <dbReference type="Proteomes" id="UP000501648"/>
    </source>
</evidence>
<dbReference type="InterPro" id="IPR047347">
    <property type="entry name" value="YvaQ-like_sensor"/>
</dbReference>
<dbReference type="InterPro" id="IPR004089">
    <property type="entry name" value="MCPsignal_dom"/>
</dbReference>
<comment type="subcellular location">
    <subcellularLocation>
        <location evidence="1">Membrane</location>
    </subcellularLocation>
</comment>
<dbReference type="InterPro" id="IPR004090">
    <property type="entry name" value="Chemotax_Me-accpt_rcpt"/>
</dbReference>
<dbReference type="CDD" id="cd11386">
    <property type="entry name" value="MCP_signal"/>
    <property type="match status" value="1"/>
</dbReference>
<evidence type="ECO:0000256" key="2">
    <source>
        <dbReference type="ARBA" id="ARBA00022481"/>
    </source>
</evidence>
<dbReference type="EMBL" id="CP008956">
    <property type="protein sequence ID" value="QJQ01892.1"/>
    <property type="molecule type" value="Genomic_DNA"/>
</dbReference>
<dbReference type="InterPro" id="IPR003660">
    <property type="entry name" value="HAMP_dom"/>
</dbReference>
<dbReference type="GO" id="GO:0005886">
    <property type="term" value="C:plasma membrane"/>
    <property type="evidence" value="ECO:0007669"/>
    <property type="project" value="TreeGrafter"/>
</dbReference>
<evidence type="ECO:0000259" key="6">
    <source>
        <dbReference type="PROSITE" id="PS50111"/>
    </source>
</evidence>
<evidence type="ECO:0000256" key="3">
    <source>
        <dbReference type="ARBA" id="ARBA00029447"/>
    </source>
</evidence>
<feature type="domain" description="HAMP" evidence="7">
    <location>
        <begin position="213"/>
        <end position="265"/>
    </location>
</feature>
<dbReference type="RefSeq" id="WP_017451728.1">
    <property type="nucleotide sequence ID" value="NZ_CP008956.1"/>
</dbReference>
<dbReference type="Pfam" id="PF00015">
    <property type="entry name" value="MCPsignal"/>
    <property type="match status" value="1"/>
</dbReference>
<dbReference type="AlphaFoldDB" id="A0A6M3ZWN0"/>
<dbReference type="GO" id="GO:0006935">
    <property type="term" value="P:chemotaxis"/>
    <property type="evidence" value="ECO:0007669"/>
    <property type="project" value="InterPro"/>
</dbReference>